<feature type="compositionally biased region" description="Polar residues" evidence="1">
    <location>
        <begin position="389"/>
        <end position="405"/>
    </location>
</feature>
<accession>A0A1Y1HY13</accession>
<feature type="region of interest" description="Disordered" evidence="1">
    <location>
        <begin position="343"/>
        <end position="458"/>
    </location>
</feature>
<feature type="region of interest" description="Disordered" evidence="1">
    <location>
        <begin position="129"/>
        <end position="155"/>
    </location>
</feature>
<evidence type="ECO:0000256" key="1">
    <source>
        <dbReference type="SAM" id="MobiDB-lite"/>
    </source>
</evidence>
<proteinExistence type="predicted"/>
<evidence type="ECO:0000313" key="3">
    <source>
        <dbReference type="Proteomes" id="UP000054558"/>
    </source>
</evidence>
<dbReference type="Proteomes" id="UP000054558">
    <property type="component" value="Unassembled WGS sequence"/>
</dbReference>
<gene>
    <name evidence="2" type="ORF">KFL_000790410</name>
</gene>
<keyword evidence="3" id="KW-1185">Reference proteome</keyword>
<feature type="region of interest" description="Disordered" evidence="1">
    <location>
        <begin position="605"/>
        <end position="640"/>
    </location>
</feature>
<protein>
    <submittedName>
        <fullName evidence="2">Uncharacterized protein</fullName>
    </submittedName>
</protein>
<evidence type="ECO:0000313" key="2">
    <source>
        <dbReference type="EMBL" id="GAQ81416.1"/>
    </source>
</evidence>
<feature type="region of interest" description="Disordered" evidence="1">
    <location>
        <begin position="33"/>
        <end position="59"/>
    </location>
</feature>
<feature type="compositionally biased region" description="Basic and acidic residues" evidence="1">
    <location>
        <begin position="605"/>
        <end position="614"/>
    </location>
</feature>
<name>A0A1Y1HY13_KLENI</name>
<dbReference type="AlphaFoldDB" id="A0A1Y1HY13"/>
<sequence length="640" mass="68924">MIAIAYRALDFRSLLVPGGGGLLTTMNPARRCGEKWGANPTSVTKRQDEEPGASAEDWEGTQVTLSGWKSLVNGDPRLGQSGQEDGEQVFEGFGAGVGTNVDLAGLPTRNSDDMDFLLDDLDINSTPSSPAISYGGTQKDYYADGGETEPGHGFLGATEQDYRLQDHSGARQGENQDDKNRALEELFGAQDNTQDGLENLLSSFSQQVSGEESRGSAQAGPYEGAFFEVDQAKQEDFLDQLLAEAKNANPTTEAVPVPTFSTSSGLQGSGVFGSLNVFDSRNTPDFAKYQDSLPRISTLSHGPPPDLPFQQRVSAIPPQNDSNSPDDLCLKIASALAQKGVKPDGLRLGLTPPLLKPKVQPGIPTDTPGGVARSAPTSPPETPRFRQGLSPSQLRRTKSVHTTPDGSPRALSPAPGGRHFSPSPSPSTVLTSGQRSPKRKDNPVVRASTPKRLNGAPEKGVAQVLANASGALKASGANFGLPLRASSADPMRNGLYYDDEGVPHWKGPAPKKGEAGYDDYLRYRQFLSAKARDKKAALQRIEKESHVRLQGTVEVLDEQLEVLVLKLQRCLSQQDGESPLREILNAAESMKQQVRQSLDWRQEQEAQLMDHIEKGQGSADDAGDFDKARELDELDIKSWS</sequence>
<dbReference type="EMBL" id="DF237028">
    <property type="protein sequence ID" value="GAQ81416.1"/>
    <property type="molecule type" value="Genomic_DNA"/>
</dbReference>
<organism evidence="2 3">
    <name type="scientific">Klebsormidium nitens</name>
    <name type="common">Green alga</name>
    <name type="synonym">Ulothrix nitens</name>
    <dbReference type="NCBI Taxonomy" id="105231"/>
    <lineage>
        <taxon>Eukaryota</taxon>
        <taxon>Viridiplantae</taxon>
        <taxon>Streptophyta</taxon>
        <taxon>Klebsormidiophyceae</taxon>
        <taxon>Klebsormidiales</taxon>
        <taxon>Klebsormidiaceae</taxon>
        <taxon>Klebsormidium</taxon>
    </lineage>
</organism>
<feature type="compositionally biased region" description="Basic and acidic residues" evidence="1">
    <location>
        <begin position="624"/>
        <end position="640"/>
    </location>
</feature>
<reference evidence="2 3" key="1">
    <citation type="journal article" date="2014" name="Nat. Commun.">
        <title>Klebsormidium flaccidum genome reveals primary factors for plant terrestrial adaptation.</title>
        <authorList>
            <person name="Hori K."/>
            <person name="Maruyama F."/>
            <person name="Fujisawa T."/>
            <person name="Togashi T."/>
            <person name="Yamamoto N."/>
            <person name="Seo M."/>
            <person name="Sato S."/>
            <person name="Yamada T."/>
            <person name="Mori H."/>
            <person name="Tajima N."/>
            <person name="Moriyama T."/>
            <person name="Ikeuchi M."/>
            <person name="Watanabe M."/>
            <person name="Wada H."/>
            <person name="Kobayashi K."/>
            <person name="Saito M."/>
            <person name="Masuda T."/>
            <person name="Sasaki-Sekimoto Y."/>
            <person name="Mashiguchi K."/>
            <person name="Awai K."/>
            <person name="Shimojima M."/>
            <person name="Masuda S."/>
            <person name="Iwai M."/>
            <person name="Nobusawa T."/>
            <person name="Narise T."/>
            <person name="Kondo S."/>
            <person name="Saito H."/>
            <person name="Sato R."/>
            <person name="Murakawa M."/>
            <person name="Ihara Y."/>
            <person name="Oshima-Yamada Y."/>
            <person name="Ohtaka K."/>
            <person name="Satoh M."/>
            <person name="Sonobe K."/>
            <person name="Ishii M."/>
            <person name="Ohtani R."/>
            <person name="Kanamori-Sato M."/>
            <person name="Honoki R."/>
            <person name="Miyazaki D."/>
            <person name="Mochizuki H."/>
            <person name="Umetsu J."/>
            <person name="Higashi K."/>
            <person name="Shibata D."/>
            <person name="Kamiya Y."/>
            <person name="Sato N."/>
            <person name="Nakamura Y."/>
            <person name="Tabata S."/>
            <person name="Ida S."/>
            <person name="Kurokawa K."/>
            <person name="Ohta H."/>
        </authorList>
    </citation>
    <scope>NUCLEOTIDE SEQUENCE [LARGE SCALE GENOMIC DNA]</scope>
    <source>
        <strain evidence="2 3">NIES-2285</strain>
    </source>
</reference>